<sequence>MPEERHTVEDSSTMLSTPTREALAGFAAGTVSTALLHPMDLVKTRLQLNALRKFRPSGLRMLINIWQSEGGMRGIYRGVSANLVGAAAWWTLYFWWYALFKEHAKLFDLGGVQHFVAAAQAGLLTAAITNPLWVIKVRMCATHATDCGAYKSVTDGLTRTWRHEGIRGLYKGTFPAILGVGNGALQLAAYEELKKRRRPRPATDAVSTAEYASMAAASKMFASLCTYPLQIVRARMQWRMADVGGFIETAMSAFR</sequence>
<dbReference type="SUPFAM" id="SSF103506">
    <property type="entry name" value="Mitochondrial carrier"/>
    <property type="match status" value="1"/>
</dbReference>
<evidence type="ECO:0000256" key="6">
    <source>
        <dbReference type="ARBA" id="ARBA00022989"/>
    </source>
</evidence>
<name>A0AAD5XRD6_9FUNG</name>
<keyword evidence="3 10" id="KW-0813">Transport</keyword>
<comment type="subcellular location">
    <subcellularLocation>
        <location evidence="1">Mitochondrion membrane</location>
        <topology evidence="1">Multi-pass membrane protein</topology>
    </subcellularLocation>
</comment>
<dbReference type="InterPro" id="IPR002067">
    <property type="entry name" value="MCP"/>
</dbReference>
<dbReference type="InterPro" id="IPR044712">
    <property type="entry name" value="SLC25A32-like"/>
</dbReference>
<dbReference type="PROSITE" id="PS50920">
    <property type="entry name" value="SOLCAR"/>
    <property type="match status" value="2"/>
</dbReference>
<dbReference type="InterPro" id="IPR018108">
    <property type="entry name" value="MCP_transmembrane"/>
</dbReference>
<dbReference type="GO" id="GO:0031966">
    <property type="term" value="C:mitochondrial membrane"/>
    <property type="evidence" value="ECO:0007669"/>
    <property type="project" value="UniProtKB-SubCell"/>
</dbReference>
<keyword evidence="6 11" id="KW-1133">Transmembrane helix</keyword>
<evidence type="ECO:0000256" key="9">
    <source>
        <dbReference type="PROSITE-ProRule" id="PRU00282"/>
    </source>
</evidence>
<reference evidence="12" key="1">
    <citation type="submission" date="2020-05" db="EMBL/GenBank/DDBJ databases">
        <title>Phylogenomic resolution of chytrid fungi.</title>
        <authorList>
            <person name="Stajich J.E."/>
            <person name="Amses K."/>
            <person name="Simmons R."/>
            <person name="Seto K."/>
            <person name="Myers J."/>
            <person name="Bonds A."/>
            <person name="Quandt C.A."/>
            <person name="Barry K."/>
            <person name="Liu P."/>
            <person name="Grigoriev I."/>
            <person name="Longcore J.E."/>
            <person name="James T.Y."/>
        </authorList>
    </citation>
    <scope>NUCLEOTIDE SEQUENCE</scope>
    <source>
        <strain evidence="12">JEL0379</strain>
    </source>
</reference>
<feature type="repeat" description="Solcar" evidence="9">
    <location>
        <begin position="16"/>
        <end position="103"/>
    </location>
</feature>
<dbReference type="Proteomes" id="UP001212152">
    <property type="component" value="Unassembled WGS sequence"/>
</dbReference>
<dbReference type="InterPro" id="IPR023395">
    <property type="entry name" value="MCP_dom_sf"/>
</dbReference>
<feature type="repeat" description="Solcar" evidence="9">
    <location>
        <begin position="109"/>
        <end position="196"/>
    </location>
</feature>
<evidence type="ECO:0000256" key="4">
    <source>
        <dbReference type="ARBA" id="ARBA00022692"/>
    </source>
</evidence>
<evidence type="ECO:0000256" key="8">
    <source>
        <dbReference type="ARBA" id="ARBA00023136"/>
    </source>
</evidence>
<comment type="similarity">
    <text evidence="2 10">Belongs to the mitochondrial carrier (TC 2.A.29) family.</text>
</comment>
<proteinExistence type="inferred from homology"/>
<evidence type="ECO:0000256" key="7">
    <source>
        <dbReference type="ARBA" id="ARBA00023128"/>
    </source>
</evidence>
<dbReference type="PANTHER" id="PTHR45683">
    <property type="entry name" value="MITOCHONDRIAL NICOTINAMIDE ADENINE DINUCLEOTIDE TRANSPORTER 1-RELATED-RELATED"/>
    <property type="match status" value="1"/>
</dbReference>
<evidence type="ECO:0000256" key="5">
    <source>
        <dbReference type="ARBA" id="ARBA00022737"/>
    </source>
</evidence>
<comment type="caution">
    <text evidence="12">The sequence shown here is derived from an EMBL/GenBank/DDBJ whole genome shotgun (WGS) entry which is preliminary data.</text>
</comment>
<evidence type="ECO:0000256" key="11">
    <source>
        <dbReference type="SAM" id="Phobius"/>
    </source>
</evidence>
<evidence type="ECO:0000313" key="12">
    <source>
        <dbReference type="EMBL" id="KAJ3176443.1"/>
    </source>
</evidence>
<dbReference type="AlphaFoldDB" id="A0AAD5XRD6"/>
<keyword evidence="4 9" id="KW-0812">Transmembrane</keyword>
<keyword evidence="7" id="KW-0496">Mitochondrion</keyword>
<evidence type="ECO:0000313" key="13">
    <source>
        <dbReference type="Proteomes" id="UP001212152"/>
    </source>
</evidence>
<dbReference type="EMBL" id="JADGJQ010000041">
    <property type="protein sequence ID" value="KAJ3176443.1"/>
    <property type="molecule type" value="Genomic_DNA"/>
</dbReference>
<protein>
    <submittedName>
        <fullName evidence="12">Uncharacterized protein</fullName>
    </submittedName>
</protein>
<feature type="transmembrane region" description="Helical" evidence="11">
    <location>
        <begin position="115"/>
        <end position="135"/>
    </location>
</feature>
<evidence type="ECO:0000256" key="10">
    <source>
        <dbReference type="RuleBase" id="RU000488"/>
    </source>
</evidence>
<keyword evidence="13" id="KW-1185">Reference proteome</keyword>
<dbReference type="Pfam" id="PF00153">
    <property type="entry name" value="Mito_carr"/>
    <property type="match status" value="2"/>
</dbReference>
<evidence type="ECO:0000256" key="3">
    <source>
        <dbReference type="ARBA" id="ARBA00022448"/>
    </source>
</evidence>
<dbReference type="Gene3D" id="1.50.40.10">
    <property type="entry name" value="Mitochondrial carrier domain"/>
    <property type="match status" value="2"/>
</dbReference>
<feature type="transmembrane region" description="Helical" evidence="11">
    <location>
        <begin position="75"/>
        <end position="95"/>
    </location>
</feature>
<evidence type="ECO:0000256" key="2">
    <source>
        <dbReference type="ARBA" id="ARBA00006375"/>
    </source>
</evidence>
<dbReference type="GO" id="GO:0015215">
    <property type="term" value="F:nucleotide transmembrane transporter activity"/>
    <property type="evidence" value="ECO:0007669"/>
    <property type="project" value="UniProtKB-ARBA"/>
</dbReference>
<organism evidence="12 13">
    <name type="scientific">Geranomyces variabilis</name>
    <dbReference type="NCBI Taxonomy" id="109894"/>
    <lineage>
        <taxon>Eukaryota</taxon>
        <taxon>Fungi</taxon>
        <taxon>Fungi incertae sedis</taxon>
        <taxon>Chytridiomycota</taxon>
        <taxon>Chytridiomycota incertae sedis</taxon>
        <taxon>Chytridiomycetes</taxon>
        <taxon>Spizellomycetales</taxon>
        <taxon>Powellomycetaceae</taxon>
        <taxon>Geranomyces</taxon>
    </lineage>
</organism>
<gene>
    <name evidence="12" type="ORF">HDU87_005312</name>
</gene>
<evidence type="ECO:0000256" key="1">
    <source>
        <dbReference type="ARBA" id="ARBA00004225"/>
    </source>
</evidence>
<keyword evidence="8 9" id="KW-0472">Membrane</keyword>
<dbReference type="PRINTS" id="PR00926">
    <property type="entry name" value="MITOCARRIER"/>
</dbReference>
<keyword evidence="5" id="KW-0677">Repeat</keyword>
<accession>A0AAD5XRD6</accession>